<dbReference type="InterPro" id="IPR045805">
    <property type="entry name" value="NDNF_C"/>
</dbReference>
<dbReference type="AlphaFoldDB" id="A0A5E4MPY0"/>
<keyword evidence="2" id="KW-0964">Secreted</keyword>
<dbReference type="OrthoDB" id="9872501at2759"/>
<dbReference type="GO" id="GO:0005576">
    <property type="term" value="C:extracellular region"/>
    <property type="evidence" value="ECO:0007669"/>
    <property type="project" value="UniProtKB-SubCell"/>
</dbReference>
<organism evidence="9 10">
    <name type="scientific">Cinara cedri</name>
    <dbReference type="NCBI Taxonomy" id="506608"/>
    <lineage>
        <taxon>Eukaryota</taxon>
        <taxon>Metazoa</taxon>
        <taxon>Ecdysozoa</taxon>
        <taxon>Arthropoda</taxon>
        <taxon>Hexapoda</taxon>
        <taxon>Insecta</taxon>
        <taxon>Pterygota</taxon>
        <taxon>Neoptera</taxon>
        <taxon>Paraneoptera</taxon>
        <taxon>Hemiptera</taxon>
        <taxon>Sternorrhyncha</taxon>
        <taxon>Aphidomorpha</taxon>
        <taxon>Aphidoidea</taxon>
        <taxon>Aphididae</taxon>
        <taxon>Lachninae</taxon>
        <taxon>Cinara</taxon>
    </lineage>
</organism>
<feature type="domain" description="Fibronectin type-III" evidence="8">
    <location>
        <begin position="172"/>
        <end position="284"/>
    </location>
</feature>
<evidence type="ECO:0000256" key="5">
    <source>
        <dbReference type="ARBA" id="ARBA00023180"/>
    </source>
</evidence>
<name>A0A5E4MPY0_9HEMI</name>
<dbReference type="InterPro" id="IPR003961">
    <property type="entry name" value="FN3_dom"/>
</dbReference>
<dbReference type="Pfam" id="PF10179">
    <property type="entry name" value="NDNF"/>
    <property type="match status" value="1"/>
</dbReference>
<gene>
    <name evidence="9" type="ORF">CINCED_3A015704</name>
</gene>
<feature type="signal peptide" evidence="7">
    <location>
        <begin position="1"/>
        <end position="23"/>
    </location>
</feature>
<dbReference type="PANTHER" id="PTHR14619:SF3">
    <property type="entry name" value="PROTEIN NDNF"/>
    <property type="match status" value="1"/>
</dbReference>
<feature type="domain" description="Fibronectin type-III" evidence="8">
    <location>
        <begin position="414"/>
        <end position="529"/>
    </location>
</feature>
<evidence type="ECO:0000259" key="8">
    <source>
        <dbReference type="SMART" id="SM00060"/>
    </source>
</evidence>
<dbReference type="SUPFAM" id="SSF49265">
    <property type="entry name" value="Fibronectin type III"/>
    <property type="match status" value="1"/>
</dbReference>
<reference evidence="9 10" key="1">
    <citation type="submission" date="2019-08" db="EMBL/GenBank/DDBJ databases">
        <authorList>
            <person name="Alioto T."/>
            <person name="Alioto T."/>
            <person name="Gomez Garrido J."/>
        </authorList>
    </citation>
    <scope>NUCLEOTIDE SEQUENCE [LARGE SCALE GENOMIC DNA]</scope>
</reference>
<evidence type="ECO:0000256" key="6">
    <source>
        <dbReference type="ARBA" id="ARBA00024096"/>
    </source>
</evidence>
<proteinExistence type="predicted"/>
<evidence type="ECO:0000313" key="9">
    <source>
        <dbReference type="EMBL" id="VVC33726.1"/>
    </source>
</evidence>
<keyword evidence="10" id="KW-1185">Reference proteome</keyword>
<dbReference type="InterPro" id="IPR019326">
    <property type="entry name" value="NDNF"/>
</dbReference>
<dbReference type="InterPro" id="IPR036116">
    <property type="entry name" value="FN3_sf"/>
</dbReference>
<keyword evidence="5" id="KW-0325">Glycoprotein</keyword>
<evidence type="ECO:0000256" key="3">
    <source>
        <dbReference type="ARBA" id="ARBA00022729"/>
    </source>
</evidence>
<protein>
    <recommendedName>
        <fullName evidence="6">Protein NDNF</fullName>
    </recommendedName>
</protein>
<dbReference type="EMBL" id="CABPRJ010000973">
    <property type="protein sequence ID" value="VVC33726.1"/>
    <property type="molecule type" value="Genomic_DNA"/>
</dbReference>
<keyword evidence="3 7" id="KW-0732">Signal</keyword>
<dbReference type="Pfam" id="PF19433">
    <property type="entry name" value="NDNF_C"/>
    <property type="match status" value="1"/>
</dbReference>
<evidence type="ECO:0000313" key="10">
    <source>
        <dbReference type="Proteomes" id="UP000325440"/>
    </source>
</evidence>
<evidence type="ECO:0000256" key="1">
    <source>
        <dbReference type="ARBA" id="ARBA00004613"/>
    </source>
</evidence>
<dbReference type="SMART" id="SM00060">
    <property type="entry name" value="FN3"/>
    <property type="match status" value="2"/>
</dbReference>
<sequence>MIVRLWLSVLMAELLTAPSAVDASIHLLQHGTLSGKPSQLEQTMDMIPHNQECNRTVTKAKTKFYILVHQVTEDQDLSVTVTPANITIFWELSFLPPLKNGSFQKLGTDMPPGHTLISYTGVSIPLTYDHGRAYSGLYVMTVQAEDDGSLQDINLIFIYVSLKQRSPVEQFGLRPNVIKIKKGGQKISLRWNLSFIDQHLIKYCLVVSTSKIYTSLYEAENRLQKTQKLDFTSNYSQDRFEKLGGDRLEVHHLGNNTNYTLTDLVYDKTYYFTVFSINGSQVATQYVNTTFKFQRPKPISLKDAKPKTVNLRAQNGKASFRYKIGQRSLEGENDLNTLYWYVMPCGGVVNVEIRCRKTLLLTKRIFGYDKLVLNNTNRGERYVLKVETVSVDETQRVRSIEVMATVRPKMFPMPDMPNDLSIRQYSKPDDCNSVTIGWLPAKSYTDLRYCVYVQQYNYNNGVDFAVKPDQCESSYGNYHKKRDTVNNYRKTTRCYIGEKEKVSVQKILKLKSSTTYVIKVTVTKPRGRTLSYDLLKLDTNTCGPN</sequence>
<dbReference type="InterPro" id="IPR055271">
    <property type="entry name" value="NDNF_Fn(III)_1"/>
</dbReference>
<feature type="chain" id="PRO_5022997970" description="Protein NDNF" evidence="7">
    <location>
        <begin position="24"/>
        <end position="545"/>
    </location>
</feature>
<accession>A0A5E4MPY0</accession>
<comment type="subcellular location">
    <subcellularLocation>
        <location evidence="1">Secreted</location>
    </subcellularLocation>
</comment>
<evidence type="ECO:0000256" key="7">
    <source>
        <dbReference type="SAM" id="SignalP"/>
    </source>
</evidence>
<keyword evidence="4" id="KW-0677">Repeat</keyword>
<evidence type="ECO:0000256" key="2">
    <source>
        <dbReference type="ARBA" id="ARBA00022525"/>
    </source>
</evidence>
<dbReference type="PANTHER" id="PTHR14619">
    <property type="entry name" value="NEURON-DERIVED NEUROTROPHIC FACTOR"/>
    <property type="match status" value="1"/>
</dbReference>
<dbReference type="Proteomes" id="UP000325440">
    <property type="component" value="Unassembled WGS sequence"/>
</dbReference>
<evidence type="ECO:0000256" key="4">
    <source>
        <dbReference type="ARBA" id="ARBA00022737"/>
    </source>
</evidence>